<evidence type="ECO:0000256" key="3">
    <source>
        <dbReference type="ARBA" id="ARBA00022692"/>
    </source>
</evidence>
<feature type="transmembrane region" description="Helical" evidence="6">
    <location>
        <begin position="136"/>
        <end position="154"/>
    </location>
</feature>
<evidence type="ECO:0000256" key="4">
    <source>
        <dbReference type="ARBA" id="ARBA00022989"/>
    </source>
</evidence>
<feature type="transmembrane region" description="Helical" evidence="6">
    <location>
        <begin position="243"/>
        <end position="261"/>
    </location>
</feature>
<dbReference type="PANTHER" id="PTHR10383:SF9">
    <property type="entry name" value="SERINE INCORPORATOR, ISOFORM F"/>
    <property type="match status" value="1"/>
</dbReference>
<dbReference type="Proteomes" id="UP000626109">
    <property type="component" value="Unassembled WGS sequence"/>
</dbReference>
<organism evidence="7 8">
    <name type="scientific">Polarella glacialis</name>
    <name type="common">Dinoflagellate</name>
    <dbReference type="NCBI Taxonomy" id="89957"/>
    <lineage>
        <taxon>Eukaryota</taxon>
        <taxon>Sar</taxon>
        <taxon>Alveolata</taxon>
        <taxon>Dinophyceae</taxon>
        <taxon>Suessiales</taxon>
        <taxon>Suessiaceae</taxon>
        <taxon>Polarella</taxon>
    </lineage>
</organism>
<feature type="transmembrane region" description="Helical" evidence="6">
    <location>
        <begin position="104"/>
        <end position="124"/>
    </location>
</feature>
<keyword evidence="3 6" id="KW-0812">Transmembrane</keyword>
<feature type="transmembrane region" description="Helical" evidence="6">
    <location>
        <begin position="208"/>
        <end position="237"/>
    </location>
</feature>
<comment type="subcellular location">
    <subcellularLocation>
        <location evidence="1">Membrane</location>
        <topology evidence="1">Multi-pass membrane protein</topology>
    </subcellularLocation>
</comment>
<evidence type="ECO:0000256" key="1">
    <source>
        <dbReference type="ARBA" id="ARBA00004141"/>
    </source>
</evidence>
<evidence type="ECO:0000313" key="8">
    <source>
        <dbReference type="Proteomes" id="UP000626109"/>
    </source>
</evidence>
<comment type="caution">
    <text evidence="7">The sequence shown here is derived from an EMBL/GenBank/DDBJ whole genome shotgun (WGS) entry which is preliminary data.</text>
</comment>
<feature type="transmembrane region" description="Helical" evidence="6">
    <location>
        <begin position="398"/>
        <end position="417"/>
    </location>
</feature>
<feature type="transmembrane region" description="Helical" evidence="6">
    <location>
        <begin position="268"/>
        <end position="289"/>
    </location>
</feature>
<sequence length="428" mass="44523">MGGLISAPLTAAGTCLGGCFGSCMATGCCKLAGSGTVSTARAARFVLIWLQVFIAALALFLSATAVEWLPGTCEKMDSVGMGGVGICNCRSSAEPSDLCWQDQMIYRSEASGCIVFAALMFMTFSGCAQGAARSHAVAKFMAVVLLIFISLFLPNKWATAFGSVATAASAIFLVAQAVLLIDFGYAWNELWYSNAIEARRREVGQRSYRLWLGAMLLASASMTIGGLIMSVYFYVVFPDTGSRAVNVTAMVLSVVFLMVSITDWCEHGALLTSSVVIAYTTWLISEALAVVPTGTPLQLPAWAGLSLCSLSLLSTAGGAGGWGSSSSGSAESTAPAATASPSLIAAAEAGEVDRHSAQADESADQSEAWRFGAQCGVHASAALYVAAELAPRTGSATFGLRVAAVFLSLVLYGWSLVAPKVLTGRRFN</sequence>
<feature type="transmembrane region" description="Helical" evidence="6">
    <location>
        <begin position="46"/>
        <end position="66"/>
    </location>
</feature>
<proteinExistence type="inferred from homology"/>
<protein>
    <submittedName>
        <fullName evidence="7">Uncharacterized protein</fullName>
    </submittedName>
</protein>
<evidence type="ECO:0000313" key="7">
    <source>
        <dbReference type="EMBL" id="CAE8680763.1"/>
    </source>
</evidence>
<reference evidence="7" key="1">
    <citation type="submission" date="2021-02" db="EMBL/GenBank/DDBJ databases">
        <authorList>
            <person name="Dougan E. K."/>
            <person name="Rhodes N."/>
            <person name="Thang M."/>
            <person name="Chan C."/>
        </authorList>
    </citation>
    <scope>NUCLEOTIDE SEQUENCE</scope>
</reference>
<evidence type="ECO:0000256" key="6">
    <source>
        <dbReference type="SAM" id="Phobius"/>
    </source>
</evidence>
<keyword evidence="4 6" id="KW-1133">Transmembrane helix</keyword>
<feature type="transmembrane region" description="Helical" evidence="6">
    <location>
        <begin position="160"/>
        <end position="187"/>
    </location>
</feature>
<keyword evidence="5 6" id="KW-0472">Membrane</keyword>
<dbReference type="Pfam" id="PF03348">
    <property type="entry name" value="Serinc"/>
    <property type="match status" value="1"/>
</dbReference>
<dbReference type="PANTHER" id="PTHR10383">
    <property type="entry name" value="SERINE INCORPORATOR"/>
    <property type="match status" value="1"/>
</dbReference>
<dbReference type="GO" id="GO:0016020">
    <property type="term" value="C:membrane"/>
    <property type="evidence" value="ECO:0007669"/>
    <property type="project" value="UniProtKB-SubCell"/>
</dbReference>
<accession>A0A813JKB1</accession>
<name>A0A813JKB1_POLGL</name>
<gene>
    <name evidence="7" type="ORF">PGLA2088_LOCUS22097</name>
</gene>
<dbReference type="EMBL" id="CAJNNW010025891">
    <property type="protein sequence ID" value="CAE8680763.1"/>
    <property type="molecule type" value="Genomic_DNA"/>
</dbReference>
<evidence type="ECO:0000256" key="5">
    <source>
        <dbReference type="ARBA" id="ARBA00023136"/>
    </source>
</evidence>
<comment type="similarity">
    <text evidence="2">Belongs to the TDE1 family.</text>
</comment>
<dbReference type="InterPro" id="IPR005016">
    <property type="entry name" value="TDE1/TMS"/>
</dbReference>
<evidence type="ECO:0000256" key="2">
    <source>
        <dbReference type="ARBA" id="ARBA00006665"/>
    </source>
</evidence>
<dbReference type="AlphaFoldDB" id="A0A813JKB1"/>